<reference evidence="3" key="1">
    <citation type="submission" date="2018-11" db="EMBL/GenBank/DDBJ databases">
        <authorList>
            <consortium name="Pathogen Informatics"/>
        </authorList>
    </citation>
    <scope>NUCLEOTIDE SEQUENCE</scope>
</reference>
<dbReference type="Pfam" id="PF01380">
    <property type="entry name" value="SIS"/>
    <property type="match status" value="1"/>
</dbReference>
<protein>
    <recommendedName>
        <fullName evidence="2">SIS domain-containing protein</fullName>
    </recommendedName>
</protein>
<dbReference type="PROSITE" id="PS51464">
    <property type="entry name" value="SIS"/>
    <property type="match status" value="1"/>
</dbReference>
<dbReference type="PANTHER" id="PTHR10937">
    <property type="entry name" value="GLUCOSAMINE--FRUCTOSE-6-PHOSPHATE AMINOTRANSFERASE, ISOMERIZING"/>
    <property type="match status" value="1"/>
</dbReference>
<evidence type="ECO:0000256" key="1">
    <source>
        <dbReference type="ARBA" id="ARBA00022737"/>
    </source>
</evidence>
<name>A0A3S5B9C6_9PLAT</name>
<dbReference type="OrthoDB" id="15235at2759"/>
<feature type="domain" description="SIS" evidence="2">
    <location>
        <begin position="1"/>
        <end position="129"/>
    </location>
</feature>
<dbReference type="GO" id="GO:0004360">
    <property type="term" value="F:glutamine-fructose-6-phosphate transaminase (isomerizing) activity"/>
    <property type="evidence" value="ECO:0007669"/>
    <property type="project" value="TreeGrafter"/>
</dbReference>
<organism evidence="3 4">
    <name type="scientific">Protopolystoma xenopodis</name>
    <dbReference type="NCBI Taxonomy" id="117903"/>
    <lineage>
        <taxon>Eukaryota</taxon>
        <taxon>Metazoa</taxon>
        <taxon>Spiralia</taxon>
        <taxon>Lophotrochozoa</taxon>
        <taxon>Platyhelminthes</taxon>
        <taxon>Monogenea</taxon>
        <taxon>Polyopisthocotylea</taxon>
        <taxon>Polystomatidea</taxon>
        <taxon>Polystomatidae</taxon>
        <taxon>Protopolystoma</taxon>
    </lineage>
</organism>
<dbReference type="EMBL" id="CAAALY010263964">
    <property type="protein sequence ID" value="VEL40178.1"/>
    <property type="molecule type" value="Genomic_DNA"/>
</dbReference>
<dbReference type="PANTHER" id="PTHR10937:SF0">
    <property type="entry name" value="GLUTAMINE--FRUCTOSE-6-PHOSPHATE TRANSAMINASE (ISOMERIZING)"/>
    <property type="match status" value="1"/>
</dbReference>
<dbReference type="GO" id="GO:0097367">
    <property type="term" value="F:carbohydrate derivative binding"/>
    <property type="evidence" value="ECO:0007669"/>
    <property type="project" value="InterPro"/>
</dbReference>
<evidence type="ECO:0000259" key="2">
    <source>
        <dbReference type="PROSITE" id="PS51464"/>
    </source>
</evidence>
<evidence type="ECO:0000313" key="4">
    <source>
        <dbReference type="Proteomes" id="UP000784294"/>
    </source>
</evidence>
<dbReference type="GO" id="GO:0006487">
    <property type="term" value="P:protein N-linked glycosylation"/>
    <property type="evidence" value="ECO:0007669"/>
    <property type="project" value="TreeGrafter"/>
</dbReference>
<dbReference type="GO" id="GO:0006002">
    <property type="term" value="P:fructose 6-phosphate metabolic process"/>
    <property type="evidence" value="ECO:0007669"/>
    <property type="project" value="TreeGrafter"/>
</dbReference>
<keyword evidence="4" id="KW-1185">Reference proteome</keyword>
<dbReference type="AlphaFoldDB" id="A0A3S5B9C6"/>
<dbReference type="InterPro" id="IPR046348">
    <property type="entry name" value="SIS_dom_sf"/>
</dbReference>
<dbReference type="InterPro" id="IPR035466">
    <property type="entry name" value="GlmS/AgaS_SIS"/>
</dbReference>
<gene>
    <name evidence="3" type="ORF">PXEA_LOCUS33618</name>
</gene>
<dbReference type="SUPFAM" id="SSF53697">
    <property type="entry name" value="SIS domain"/>
    <property type="match status" value="1"/>
</dbReference>
<keyword evidence="1" id="KW-0677">Repeat</keyword>
<dbReference type="InterPro" id="IPR001347">
    <property type="entry name" value="SIS_dom"/>
</dbReference>
<accession>A0A3S5B9C6</accession>
<dbReference type="CDD" id="cd05008">
    <property type="entry name" value="SIS_GlmS_GlmD_1"/>
    <property type="match status" value="1"/>
</dbReference>
<dbReference type="GO" id="GO:0006047">
    <property type="term" value="P:UDP-N-acetylglucosamine metabolic process"/>
    <property type="evidence" value="ECO:0007669"/>
    <property type="project" value="TreeGrafter"/>
</dbReference>
<evidence type="ECO:0000313" key="3">
    <source>
        <dbReference type="EMBL" id="VEL40178.1"/>
    </source>
</evidence>
<dbReference type="Proteomes" id="UP000784294">
    <property type="component" value="Unassembled WGS sequence"/>
</dbReference>
<dbReference type="Gene3D" id="3.40.50.10490">
    <property type="entry name" value="Glucose-6-phosphate isomerase like protein, domain 1"/>
    <property type="match status" value="1"/>
</dbReference>
<proteinExistence type="predicted"/>
<comment type="caution">
    <text evidence="3">The sequence shown here is derived from an EMBL/GenBank/DDBJ whole genome shotgun (WGS) entry which is preliminary data.</text>
</comment>
<sequence length="129" mass="14314">MMEIYILLSYNFPPFFPEINSKTRELIEEVTDLPVMVELASDFLDRQTPVFRDDVCIFISQSGETADTLMALRYCKARGSLALGMTNTVGSTISRETHCGVHINAGPEIGVASTKVLVLLISLSLLDLW</sequence>